<comment type="similarity">
    <text evidence="1">Belongs to the Izumo family.</text>
</comment>
<name>A0A8C4YK72_9SAUR</name>
<feature type="signal peptide" evidence="3">
    <location>
        <begin position="1"/>
        <end position="27"/>
    </location>
</feature>
<accession>A0A8C4YK72</accession>
<protein>
    <submittedName>
        <fullName evidence="4">Uncharacterized protein</fullName>
    </submittedName>
</protein>
<sequence length="226" mass="24386">FLCRGSVAMSCSLLLLLLLLPPWGAGGCLHCDRPFLRGLGVLLGEAVPSEVPNRDALIQRQVEAFERLYSTHLPEKHHRVLGAMLAVKAALSGWLRALKETPWKGESVCGVNLGGLRVAQGGVSLWVPDLVPSFHIPAVTEGPVLDCWTCLRINAQCFDGELCGEEDPRDAERKEITLYLFLVLPCLDLGGAGWGAALGTLHSLPLTPTTHISPLHSNPAPMHPKT</sequence>
<feature type="chain" id="PRO_5034908635" evidence="3">
    <location>
        <begin position="28"/>
        <end position="226"/>
    </location>
</feature>
<dbReference type="Ensembl" id="ENSGEVT00005027619.1">
    <property type="protein sequence ID" value="ENSGEVP00005026254.1"/>
    <property type="gene ID" value="ENSGEVG00005018610.1"/>
</dbReference>
<evidence type="ECO:0000256" key="3">
    <source>
        <dbReference type="SAM" id="SignalP"/>
    </source>
</evidence>
<evidence type="ECO:0000313" key="5">
    <source>
        <dbReference type="Proteomes" id="UP000694390"/>
    </source>
</evidence>
<reference evidence="4" key="2">
    <citation type="submission" date="2025-09" db="UniProtKB">
        <authorList>
            <consortium name="Ensembl"/>
        </authorList>
    </citation>
    <scope>IDENTIFICATION</scope>
</reference>
<dbReference type="Proteomes" id="UP000694390">
    <property type="component" value="Unassembled WGS sequence"/>
</dbReference>
<dbReference type="OrthoDB" id="9892356at2759"/>
<organism evidence="4 5">
    <name type="scientific">Gopherus evgoodei</name>
    <name type="common">Goodes thornscrub tortoise</name>
    <dbReference type="NCBI Taxonomy" id="1825980"/>
    <lineage>
        <taxon>Eukaryota</taxon>
        <taxon>Metazoa</taxon>
        <taxon>Chordata</taxon>
        <taxon>Craniata</taxon>
        <taxon>Vertebrata</taxon>
        <taxon>Euteleostomi</taxon>
        <taxon>Archelosauria</taxon>
        <taxon>Testudinata</taxon>
        <taxon>Testudines</taxon>
        <taxon>Cryptodira</taxon>
        <taxon>Durocryptodira</taxon>
        <taxon>Testudinoidea</taxon>
        <taxon>Testudinidae</taxon>
        <taxon>Gopherus</taxon>
    </lineage>
</organism>
<evidence type="ECO:0000256" key="2">
    <source>
        <dbReference type="ARBA" id="ARBA00022729"/>
    </source>
</evidence>
<evidence type="ECO:0000313" key="4">
    <source>
        <dbReference type="Ensembl" id="ENSGEVP00005026254.1"/>
    </source>
</evidence>
<keyword evidence="2 3" id="KW-0732">Signal</keyword>
<evidence type="ECO:0000256" key="1">
    <source>
        <dbReference type="ARBA" id="ARBA00009633"/>
    </source>
</evidence>
<dbReference type="Pfam" id="PF15005">
    <property type="entry name" value="IZUMO"/>
    <property type="match status" value="1"/>
</dbReference>
<reference evidence="4" key="1">
    <citation type="submission" date="2025-08" db="UniProtKB">
        <authorList>
            <consortium name="Ensembl"/>
        </authorList>
    </citation>
    <scope>IDENTIFICATION</scope>
</reference>
<dbReference type="GeneTree" id="ENSGT00940000170710"/>
<proteinExistence type="inferred from homology"/>
<dbReference type="PANTHER" id="PTHR36470:SF1">
    <property type="entry name" value="IZUMO SPERM-EGG FUSION PROTEIN 3"/>
    <property type="match status" value="1"/>
</dbReference>
<dbReference type="InterPro" id="IPR029389">
    <property type="entry name" value="IZUMO"/>
</dbReference>
<dbReference type="PANTHER" id="PTHR36470">
    <property type="entry name" value="IZUMO SPERM-EGG FUSION PROTEIN 3"/>
    <property type="match status" value="1"/>
</dbReference>
<keyword evidence="5" id="KW-1185">Reference proteome</keyword>
<dbReference type="AlphaFoldDB" id="A0A8C4YK72"/>